<dbReference type="EMBL" id="BARU01013860">
    <property type="protein sequence ID" value="GAH41675.1"/>
    <property type="molecule type" value="Genomic_DNA"/>
</dbReference>
<comment type="cofactor">
    <cofactor evidence="1">
        <name>pyridoxal 5'-phosphate</name>
        <dbReference type="ChEBI" id="CHEBI:597326"/>
    </cofactor>
</comment>
<dbReference type="GO" id="GO:0042802">
    <property type="term" value="F:identical protein binding"/>
    <property type="evidence" value="ECO:0007669"/>
    <property type="project" value="TreeGrafter"/>
</dbReference>
<accession>X1GA36</accession>
<dbReference type="Gene3D" id="3.90.1150.10">
    <property type="entry name" value="Aspartate Aminotransferase, domain 1"/>
    <property type="match status" value="1"/>
</dbReference>
<evidence type="ECO:0008006" key="6">
    <source>
        <dbReference type="Google" id="ProtNLM"/>
    </source>
</evidence>
<feature type="non-terminal residue" evidence="5">
    <location>
        <position position="183"/>
    </location>
</feature>
<feature type="non-terminal residue" evidence="5">
    <location>
        <position position="1"/>
    </location>
</feature>
<dbReference type="InterPro" id="IPR049704">
    <property type="entry name" value="Aminotrans_3_PPA_site"/>
</dbReference>
<evidence type="ECO:0000256" key="1">
    <source>
        <dbReference type="ARBA" id="ARBA00001933"/>
    </source>
</evidence>
<dbReference type="PANTHER" id="PTHR11986:SF79">
    <property type="entry name" value="ACETYLORNITHINE AMINOTRANSFERASE, MITOCHONDRIAL"/>
    <property type="match status" value="1"/>
</dbReference>
<dbReference type="GO" id="GO:0030170">
    <property type="term" value="F:pyridoxal phosphate binding"/>
    <property type="evidence" value="ECO:0007669"/>
    <property type="project" value="InterPro"/>
</dbReference>
<dbReference type="InterPro" id="IPR050103">
    <property type="entry name" value="Class-III_PLP-dep_AT"/>
</dbReference>
<comment type="caution">
    <text evidence="5">The sequence shown here is derived from an EMBL/GenBank/DDBJ whole genome shotgun (WGS) entry which is preliminary data.</text>
</comment>
<evidence type="ECO:0000256" key="2">
    <source>
        <dbReference type="ARBA" id="ARBA00022576"/>
    </source>
</evidence>
<evidence type="ECO:0000256" key="4">
    <source>
        <dbReference type="ARBA" id="ARBA00022898"/>
    </source>
</evidence>
<keyword evidence="2" id="KW-0032">Aminotransferase</keyword>
<dbReference type="InterPro" id="IPR015421">
    <property type="entry name" value="PyrdxlP-dep_Trfase_major"/>
</dbReference>
<keyword evidence="4" id="KW-0663">Pyridoxal phosphate</keyword>
<dbReference type="Gene3D" id="3.40.640.10">
    <property type="entry name" value="Type I PLP-dependent aspartate aminotransferase-like (Major domain)"/>
    <property type="match status" value="1"/>
</dbReference>
<organism evidence="5">
    <name type="scientific">marine sediment metagenome</name>
    <dbReference type="NCBI Taxonomy" id="412755"/>
    <lineage>
        <taxon>unclassified sequences</taxon>
        <taxon>metagenomes</taxon>
        <taxon>ecological metagenomes</taxon>
    </lineage>
</organism>
<sequence>GNEKNILLILDEIQTGFGRTGKMFAYKNYNIYPDILVVAKSLGGGMPIGAIISTEQISDSFGPGTHGSTFGGNAAACVAGLAVIDYLIENNLPGKSMKLGQYFLKKLMQIKKKYAVVKEIRGAGLMIGMEFNKPVAEKLVKGALYDKIVINKVSSSTLRFLPPLIITKKNIDRLVKWLDVNIK</sequence>
<name>X1GA36_9ZZZZ</name>
<proteinExistence type="predicted"/>
<dbReference type="AlphaFoldDB" id="X1GA36"/>
<dbReference type="GO" id="GO:0008483">
    <property type="term" value="F:transaminase activity"/>
    <property type="evidence" value="ECO:0007669"/>
    <property type="project" value="UniProtKB-KW"/>
</dbReference>
<evidence type="ECO:0000256" key="3">
    <source>
        <dbReference type="ARBA" id="ARBA00022679"/>
    </source>
</evidence>
<dbReference type="InterPro" id="IPR005814">
    <property type="entry name" value="Aminotrans_3"/>
</dbReference>
<evidence type="ECO:0000313" key="5">
    <source>
        <dbReference type="EMBL" id="GAH41675.1"/>
    </source>
</evidence>
<dbReference type="InterPro" id="IPR015424">
    <property type="entry name" value="PyrdxlP-dep_Trfase"/>
</dbReference>
<dbReference type="InterPro" id="IPR015422">
    <property type="entry name" value="PyrdxlP-dep_Trfase_small"/>
</dbReference>
<dbReference type="PANTHER" id="PTHR11986">
    <property type="entry name" value="AMINOTRANSFERASE CLASS III"/>
    <property type="match status" value="1"/>
</dbReference>
<gene>
    <name evidence="5" type="ORF">S03H2_24785</name>
</gene>
<dbReference type="PROSITE" id="PS00600">
    <property type="entry name" value="AA_TRANSFER_CLASS_3"/>
    <property type="match status" value="1"/>
</dbReference>
<reference evidence="5" key="1">
    <citation type="journal article" date="2014" name="Front. Microbiol.">
        <title>High frequency of phylogenetically diverse reductive dehalogenase-homologous genes in deep subseafloor sedimentary metagenomes.</title>
        <authorList>
            <person name="Kawai M."/>
            <person name="Futagami T."/>
            <person name="Toyoda A."/>
            <person name="Takaki Y."/>
            <person name="Nishi S."/>
            <person name="Hori S."/>
            <person name="Arai W."/>
            <person name="Tsubouchi T."/>
            <person name="Morono Y."/>
            <person name="Uchiyama I."/>
            <person name="Ito T."/>
            <person name="Fujiyama A."/>
            <person name="Inagaki F."/>
            <person name="Takami H."/>
        </authorList>
    </citation>
    <scope>NUCLEOTIDE SEQUENCE</scope>
    <source>
        <strain evidence="5">Expedition CK06-06</strain>
    </source>
</reference>
<protein>
    <recommendedName>
        <fullName evidence="6">Aspartate aminotransferase family protein</fullName>
    </recommendedName>
</protein>
<keyword evidence="3" id="KW-0808">Transferase</keyword>
<dbReference type="Pfam" id="PF00202">
    <property type="entry name" value="Aminotran_3"/>
    <property type="match status" value="1"/>
</dbReference>
<dbReference type="SUPFAM" id="SSF53383">
    <property type="entry name" value="PLP-dependent transferases"/>
    <property type="match status" value="1"/>
</dbReference>